<evidence type="ECO:0000313" key="2">
    <source>
        <dbReference type="EMBL" id="KAK2581884.1"/>
    </source>
</evidence>
<organism evidence="2 3">
    <name type="scientific">Odynerus spinipes</name>
    <dbReference type="NCBI Taxonomy" id="1348599"/>
    <lineage>
        <taxon>Eukaryota</taxon>
        <taxon>Metazoa</taxon>
        <taxon>Ecdysozoa</taxon>
        <taxon>Arthropoda</taxon>
        <taxon>Hexapoda</taxon>
        <taxon>Insecta</taxon>
        <taxon>Pterygota</taxon>
        <taxon>Neoptera</taxon>
        <taxon>Endopterygota</taxon>
        <taxon>Hymenoptera</taxon>
        <taxon>Apocrita</taxon>
        <taxon>Aculeata</taxon>
        <taxon>Vespoidea</taxon>
        <taxon>Vespidae</taxon>
        <taxon>Eumeninae</taxon>
        <taxon>Odynerus</taxon>
    </lineage>
</organism>
<feature type="region of interest" description="Disordered" evidence="1">
    <location>
        <begin position="620"/>
        <end position="676"/>
    </location>
</feature>
<feature type="compositionally biased region" description="Basic and acidic residues" evidence="1">
    <location>
        <begin position="180"/>
        <end position="189"/>
    </location>
</feature>
<keyword evidence="3" id="KW-1185">Reference proteome</keyword>
<name>A0AAD9VPF5_9HYME</name>
<sequence length="1082" mass="125855">MEESIKYTLKYLLNDELLGCFVNSIVLNKRLDRICRELDSLGFQRNVLDSFDLYRSDSEKNNASYLTRNQVPSSVDRLLSRIRKRRKRRKGLVKSRDDRYRDLTAEVGLGSMKASAPPTYRCCGRACKRAATYDSPSNEKIDRTERMESWWNREDTQDTFRSNQNAKFVTQIFLHEEKRFDESREREEGSSSSSLPADRSKKLVQEEEKIKRTTLKLIIRKARSWDCSCSISLKPIRSCRLSLPCKAGDVTKEIFKADPGLHESCLIVMKRKFEMGIYNLCSCLNDILKKVNEQHINDLRLILEIRPGYINFKLVGKKDREFRSCLFTDRVPICQSVYKRDVNRIVDDSIDSNEVAPFDEPRDTFNDAVAPETMKNINEEKCKKLCEVSFFSPCSDTSLNEVERKLDKKIDMEEENETQLLVDSSETGRSEKEDAVSTSGLRINDDTSVSQNKNENNIIGTINLNLKIDCQCTKSDNDFMSYSTMEERLDVDVDEEIKLDRIVECLCCSSCGIPIVASKIDEEISISENEEINMSESKETWNFIKNLIDEILEEIYTTKAEDTYTTSSLQNENILISIKEENEEDISCDCSMSLDSLLTRKTFCQGEINSDCDSRCFCRSKDSSSSSLDRKSKEDIPSSGDLKNEDKFQSPIPSETEEIEAPRTKDNSDVRLPDIPMDESETMRPMVVKNEEERIICNCKDFISLSIQTSRTRTSSKLTNFPTIGKSEMIILAKSWSREKWTRKLDEGKMKRKERKREKRVEILKLCEKEPSRGKLEKKRKHSFLPTEKRSICNCDISKRSGHRRRRRFKDESWPSKIKNYVSFRRSNFVSGSFCESFYTSRRSIERLKNLVRTKLRRFLSSDRKNEIDRSKRKCPVYKQKDEVKGSNLAYDLHIQNYGDSSESETLRRIFGRRKNDETTMAENSNDLFLRKTERNMSISKDKTKIYNNDRTYNLQSYDRGRCSKERRSITKIEKKSSICEDNFCISSSSSQRIVRRKLGSSKTRKKSTSSEETFEFVFDRTYWEEKTDRSSTLDEYEKSICDLGLDFRSKLEQYVSLCKNIKYSLIGNAKGNNACRTINDQ</sequence>
<feature type="compositionally biased region" description="Polar residues" evidence="1">
    <location>
        <begin position="436"/>
        <end position="448"/>
    </location>
</feature>
<reference evidence="2" key="2">
    <citation type="journal article" date="2023" name="Commun. Biol.">
        <title>Intrasexual cuticular hydrocarbon dimorphism in a wasp sheds light on hydrocarbon biosynthesis genes in Hymenoptera.</title>
        <authorList>
            <person name="Moris V.C."/>
            <person name="Podsiadlowski L."/>
            <person name="Martin S."/>
            <person name="Oeyen J.P."/>
            <person name="Donath A."/>
            <person name="Petersen M."/>
            <person name="Wilbrandt J."/>
            <person name="Misof B."/>
            <person name="Liedtke D."/>
            <person name="Thamm M."/>
            <person name="Scheiner R."/>
            <person name="Schmitt T."/>
            <person name="Niehuis O."/>
        </authorList>
    </citation>
    <scope>NUCLEOTIDE SEQUENCE</scope>
    <source>
        <strain evidence="2">GBR_01_08_01A</strain>
    </source>
</reference>
<accession>A0AAD9VPF5</accession>
<feature type="compositionally biased region" description="Basic and acidic residues" evidence="1">
    <location>
        <begin position="620"/>
        <end position="648"/>
    </location>
</feature>
<comment type="caution">
    <text evidence="2">The sequence shown here is derived from an EMBL/GenBank/DDBJ whole genome shotgun (WGS) entry which is preliminary data.</text>
</comment>
<dbReference type="AlphaFoldDB" id="A0AAD9VPF5"/>
<protein>
    <submittedName>
        <fullName evidence="2">Uncharacterized protein</fullName>
    </submittedName>
</protein>
<feature type="compositionally biased region" description="Basic and acidic residues" evidence="1">
    <location>
        <begin position="426"/>
        <end position="435"/>
    </location>
</feature>
<evidence type="ECO:0000256" key="1">
    <source>
        <dbReference type="SAM" id="MobiDB-lite"/>
    </source>
</evidence>
<evidence type="ECO:0000313" key="3">
    <source>
        <dbReference type="Proteomes" id="UP001258017"/>
    </source>
</evidence>
<feature type="region of interest" description="Disordered" evidence="1">
    <location>
        <begin position="180"/>
        <end position="203"/>
    </location>
</feature>
<reference evidence="2" key="1">
    <citation type="submission" date="2021-08" db="EMBL/GenBank/DDBJ databases">
        <authorList>
            <person name="Misof B."/>
            <person name="Oliver O."/>
            <person name="Podsiadlowski L."/>
            <person name="Donath A."/>
            <person name="Peters R."/>
            <person name="Mayer C."/>
            <person name="Rust J."/>
            <person name="Gunkel S."/>
            <person name="Lesny P."/>
            <person name="Martin S."/>
            <person name="Oeyen J.P."/>
            <person name="Petersen M."/>
            <person name="Panagiotis P."/>
            <person name="Wilbrandt J."/>
            <person name="Tanja T."/>
        </authorList>
    </citation>
    <scope>NUCLEOTIDE SEQUENCE</scope>
    <source>
        <strain evidence="2">GBR_01_08_01A</strain>
        <tissue evidence="2">Thorax + abdomen</tissue>
    </source>
</reference>
<proteinExistence type="predicted"/>
<dbReference type="Proteomes" id="UP001258017">
    <property type="component" value="Unassembled WGS sequence"/>
</dbReference>
<dbReference type="EMBL" id="JAIFRP010000038">
    <property type="protein sequence ID" value="KAK2581884.1"/>
    <property type="molecule type" value="Genomic_DNA"/>
</dbReference>
<gene>
    <name evidence="2" type="ORF">KPH14_002345</name>
</gene>
<feature type="compositionally biased region" description="Basic and acidic residues" evidence="1">
    <location>
        <begin position="660"/>
        <end position="672"/>
    </location>
</feature>
<feature type="region of interest" description="Disordered" evidence="1">
    <location>
        <begin position="417"/>
        <end position="448"/>
    </location>
</feature>